<dbReference type="Proteomes" id="UP000664554">
    <property type="component" value="Unassembled WGS sequence"/>
</dbReference>
<evidence type="ECO:0000256" key="1">
    <source>
        <dbReference type="SAM" id="SignalP"/>
    </source>
</evidence>
<evidence type="ECO:0000313" key="4">
    <source>
        <dbReference type="Proteomes" id="UP000664554"/>
    </source>
</evidence>
<dbReference type="InterPro" id="IPR003583">
    <property type="entry name" value="Hlx-hairpin-Hlx_DNA-bd_motif"/>
</dbReference>
<dbReference type="InterPro" id="IPR051675">
    <property type="entry name" value="Endo/Exo/Phosphatase_dom_1"/>
</dbReference>
<proteinExistence type="predicted"/>
<evidence type="ECO:0000259" key="2">
    <source>
        <dbReference type="SMART" id="SM00278"/>
    </source>
</evidence>
<keyword evidence="3" id="KW-0238">DNA-binding</keyword>
<keyword evidence="1" id="KW-0732">Signal</keyword>
<dbReference type="RefSeq" id="WP_207990244.1">
    <property type="nucleotide sequence ID" value="NZ_JAGBKM010000005.1"/>
</dbReference>
<sequence>MSATYKGVSISWLMTIACWVVMASSAWPYYAQAAPCFDDPQAAYDYLIAQEAAVTQARDQATVNINRATEGELVSLHGIGSSKAQAIILYRDMFGEFQTVEELARVKGIGAATIDKNRARLTVGE</sequence>
<evidence type="ECO:0000313" key="3">
    <source>
        <dbReference type="EMBL" id="MBO1530428.1"/>
    </source>
</evidence>
<comment type="caution">
    <text evidence="3">The sequence shown here is derived from an EMBL/GenBank/DDBJ whole genome shotgun (WGS) entry which is preliminary data.</text>
</comment>
<feature type="chain" id="PRO_5046659759" evidence="1">
    <location>
        <begin position="34"/>
        <end position="125"/>
    </location>
</feature>
<name>A0ABS3NMW1_9GAMM</name>
<dbReference type="PANTHER" id="PTHR21180">
    <property type="entry name" value="ENDONUCLEASE/EXONUCLEASE/PHOSPHATASE FAMILY DOMAIN-CONTAINING PROTEIN 1"/>
    <property type="match status" value="1"/>
</dbReference>
<dbReference type="SUPFAM" id="SSF47781">
    <property type="entry name" value="RuvA domain 2-like"/>
    <property type="match status" value="1"/>
</dbReference>
<dbReference type="Pfam" id="PF12836">
    <property type="entry name" value="HHH_3"/>
    <property type="match status" value="1"/>
</dbReference>
<dbReference type="EMBL" id="JAGBKM010000005">
    <property type="protein sequence ID" value="MBO1530428.1"/>
    <property type="molecule type" value="Genomic_DNA"/>
</dbReference>
<dbReference type="SMART" id="SM00278">
    <property type="entry name" value="HhH1"/>
    <property type="match status" value="2"/>
</dbReference>
<dbReference type="GO" id="GO:0003677">
    <property type="term" value="F:DNA binding"/>
    <property type="evidence" value="ECO:0007669"/>
    <property type="project" value="UniProtKB-KW"/>
</dbReference>
<dbReference type="InterPro" id="IPR010994">
    <property type="entry name" value="RuvA_2-like"/>
</dbReference>
<feature type="signal peptide" evidence="1">
    <location>
        <begin position="1"/>
        <end position="33"/>
    </location>
</feature>
<accession>A0ABS3NMW1</accession>
<dbReference type="Gene3D" id="1.10.150.280">
    <property type="entry name" value="AF1531-like domain"/>
    <property type="match status" value="1"/>
</dbReference>
<feature type="domain" description="Helix-hairpin-helix DNA-binding motif class 1" evidence="2">
    <location>
        <begin position="101"/>
        <end position="120"/>
    </location>
</feature>
<protein>
    <submittedName>
        <fullName evidence="3">ComEA family DNA-binding protein</fullName>
    </submittedName>
</protein>
<organism evidence="3 4">
    <name type="scientific">Psychrobacter coccoides</name>
    <dbReference type="NCBI Taxonomy" id="2818440"/>
    <lineage>
        <taxon>Bacteria</taxon>
        <taxon>Pseudomonadati</taxon>
        <taxon>Pseudomonadota</taxon>
        <taxon>Gammaproteobacteria</taxon>
        <taxon>Moraxellales</taxon>
        <taxon>Moraxellaceae</taxon>
        <taxon>Psychrobacter</taxon>
    </lineage>
</organism>
<keyword evidence="4" id="KW-1185">Reference proteome</keyword>
<reference evidence="3 4" key="1">
    <citation type="submission" date="2021-03" db="EMBL/GenBank/DDBJ databases">
        <authorList>
            <person name="Shang D.-D."/>
            <person name="Du Z.-J."/>
            <person name="Chen G.-J."/>
        </authorList>
    </citation>
    <scope>NUCLEOTIDE SEQUENCE [LARGE SCALE GENOMIC DNA]</scope>
    <source>
        <strain evidence="3 4">F1192</strain>
    </source>
</reference>
<feature type="domain" description="Helix-hairpin-helix DNA-binding motif class 1" evidence="2">
    <location>
        <begin position="71"/>
        <end position="90"/>
    </location>
</feature>
<dbReference type="PANTHER" id="PTHR21180:SF32">
    <property type="entry name" value="ENDONUCLEASE_EXONUCLEASE_PHOSPHATASE FAMILY DOMAIN-CONTAINING PROTEIN 1"/>
    <property type="match status" value="1"/>
</dbReference>
<dbReference type="NCBIfam" id="TIGR00426">
    <property type="entry name" value="competence protein ComEA helix-hairpin-helix repeat region"/>
    <property type="match status" value="1"/>
</dbReference>
<dbReference type="InterPro" id="IPR004509">
    <property type="entry name" value="Competence_ComEA_HhH"/>
</dbReference>
<gene>
    <name evidence="3" type="ORF">J3492_04270</name>
</gene>
<dbReference type="PROSITE" id="PS51257">
    <property type="entry name" value="PROKAR_LIPOPROTEIN"/>
    <property type="match status" value="1"/>
</dbReference>